<dbReference type="Proteomes" id="UP000326396">
    <property type="component" value="Linkage Group LG3"/>
</dbReference>
<dbReference type="EMBL" id="SZYD01000013">
    <property type="protein sequence ID" value="KAD4384197.1"/>
    <property type="molecule type" value="Genomic_DNA"/>
</dbReference>
<feature type="region of interest" description="Disordered" evidence="1">
    <location>
        <begin position="1"/>
        <end position="26"/>
    </location>
</feature>
<comment type="caution">
    <text evidence="2">The sequence shown here is derived from an EMBL/GenBank/DDBJ whole genome shotgun (WGS) entry which is preliminary data.</text>
</comment>
<name>A0A5N6N290_9ASTR</name>
<sequence length="78" mass="8431">MQTRIEDHTRVEINQKTRAKTSEDRDAMAVETKAVVASDVGAGAGASEAVTETETANIITVMKAKSFFIESMNEEVAL</sequence>
<accession>A0A5N6N290</accession>
<evidence type="ECO:0000256" key="1">
    <source>
        <dbReference type="SAM" id="MobiDB-lite"/>
    </source>
</evidence>
<evidence type="ECO:0000313" key="3">
    <source>
        <dbReference type="Proteomes" id="UP000326396"/>
    </source>
</evidence>
<gene>
    <name evidence="2" type="ORF">E3N88_24365</name>
</gene>
<keyword evidence="3" id="KW-1185">Reference proteome</keyword>
<protein>
    <submittedName>
        <fullName evidence="2">Uncharacterized protein</fullName>
    </submittedName>
</protein>
<proteinExistence type="predicted"/>
<reference evidence="2 3" key="1">
    <citation type="submission" date="2019-05" db="EMBL/GenBank/DDBJ databases">
        <title>Mikania micrantha, genome provides insights into the molecular mechanism of rapid growth.</title>
        <authorList>
            <person name="Liu B."/>
        </authorList>
    </citation>
    <scope>NUCLEOTIDE SEQUENCE [LARGE SCALE GENOMIC DNA]</scope>
    <source>
        <strain evidence="2">NLD-2019</strain>
        <tissue evidence="2">Leaf</tissue>
    </source>
</reference>
<organism evidence="2 3">
    <name type="scientific">Mikania micrantha</name>
    <name type="common">bitter vine</name>
    <dbReference type="NCBI Taxonomy" id="192012"/>
    <lineage>
        <taxon>Eukaryota</taxon>
        <taxon>Viridiplantae</taxon>
        <taxon>Streptophyta</taxon>
        <taxon>Embryophyta</taxon>
        <taxon>Tracheophyta</taxon>
        <taxon>Spermatophyta</taxon>
        <taxon>Magnoliopsida</taxon>
        <taxon>eudicotyledons</taxon>
        <taxon>Gunneridae</taxon>
        <taxon>Pentapetalae</taxon>
        <taxon>asterids</taxon>
        <taxon>campanulids</taxon>
        <taxon>Asterales</taxon>
        <taxon>Asteraceae</taxon>
        <taxon>Asteroideae</taxon>
        <taxon>Heliantheae alliance</taxon>
        <taxon>Eupatorieae</taxon>
        <taxon>Mikania</taxon>
    </lineage>
</organism>
<dbReference type="AlphaFoldDB" id="A0A5N6N290"/>
<evidence type="ECO:0000313" key="2">
    <source>
        <dbReference type="EMBL" id="KAD4384197.1"/>
    </source>
</evidence>